<accession>A0A1Z5KHD0</accession>
<dbReference type="AlphaFoldDB" id="A0A1Z5KHD0"/>
<dbReference type="Proteomes" id="UP000198406">
    <property type="component" value="Unassembled WGS sequence"/>
</dbReference>
<sequence length="1251" mass="139169">MKPWQWDWKHPQWHHRSTRETILAGELIDHAAAHVSRKEIPASFDPASLNFVNDSDVVLTVSLLRQPPSTFVLNITILRHDATAGTSRSLTWPSSLLQENDNNSSSFWSFGWRPQKQHSIMAVCLCRLTSDKDPEVWLILNALSLVSAPHELATTKHTELRLLCLASNGIVYMYDPWLLLLSVKTTPQDDDIDLQDGMVSFLLGEALLQTLQQSMFPLSQPLRTWSLMIESNNKASIQLHKAVVVWDSLLCVWGSDVASNAGFIEFTSLRTFSTLRTVSLEFVPLHLTPVLWKDQEWVMVVGDRQTVLIRTDAATKEKKENEDTVEVDRFQMLCIDLGMSMDTTYSSCQIVGWGMRSKEDPVLAICCVEGTVVRIWTRTLTTIRFAEEGTPVVMTRETRAPFTQFQLPNLKTSPTTTPRFHMGPGWILMVGSAGVYLVCLEGATSNGGAYVQRLSTEAMDGSQVMDIAPLSPDDEDVKHFDLKLSSNHPLSRTGKELNWLEGDVGGSSLHDSIVEALNDLPSNAAALRNDKNDSDSPKITTTSKERVQRLLRHCSSWKQLDEKDAARQRYFERQMPCVSVGSQHVVSFRQSSTDLKTRVPFQSVLSWLSDREDYFTAASLALCLLNDVRTLRHLWKCFDKAENEDDLSTLEGLLDGILPLSDNEKDGGNASGSNTQSQLADMAIGCLIKGGVDMSSTLTLFLATSHDYDPSRICLMLAAAISSSCSAWKDRAQDALQQNDMEQSLWPVRALLEVGNSRDCLSTAILLLNAIIPDELRCRTSTESNTTPSMELCQALVHLIVTLSDAATQMLIDMTDEQSQKTFWESLDDSTRQELALIEEKGKFPLLRQVQVRSWATAHLSLLIEHLASAEVISIEWVRRLAICSLLNADCPLAQQKGDLSLGGQDQTNDTLLRYKQHVLQLRKDLVAAPGSGGLDVDLLIPCLLILTTKNEPLFPASSYSTQSILNAASHFAGRRNTEAPLFPMNAVVLMRECFLADNILAGAHFIGGRDGLVLQCCHVLMGCLDNFSMTDAEQFVLATSTSSLLHFETSPTRSSAINLSESHCALLFLLEEHVLSIRKYGDFDTAHSREKVDPEFAARAILRTWWRTFTCTNSISSEWLMEWLDDGLQLGLKNRATTSPYRLACAALIRVLLWSDEDNTPSLATLLGFSNDFLVRLSLSCCGLVEALPASVMEKSWKQHHYYSTSTSNFKGQRSESPPCSPITTPSRMTSDGGMDDISFQSAVSSLDMM</sequence>
<gene>
    <name evidence="2" type="ORF">FisN_14Lh036</name>
</gene>
<feature type="compositionally biased region" description="Polar residues" evidence="1">
    <location>
        <begin position="1208"/>
        <end position="1231"/>
    </location>
</feature>
<feature type="region of interest" description="Disordered" evidence="1">
    <location>
        <begin position="1208"/>
        <end position="1238"/>
    </location>
</feature>
<keyword evidence="3" id="KW-1185">Reference proteome</keyword>
<name>A0A1Z5KHD0_FISSO</name>
<dbReference type="EMBL" id="BDSP01000230">
    <property type="protein sequence ID" value="GAX25724.1"/>
    <property type="molecule type" value="Genomic_DNA"/>
</dbReference>
<reference evidence="2 3" key="1">
    <citation type="journal article" date="2015" name="Plant Cell">
        <title>Oil accumulation by the oleaginous diatom Fistulifera solaris as revealed by the genome and transcriptome.</title>
        <authorList>
            <person name="Tanaka T."/>
            <person name="Maeda Y."/>
            <person name="Veluchamy A."/>
            <person name="Tanaka M."/>
            <person name="Abida H."/>
            <person name="Marechal E."/>
            <person name="Bowler C."/>
            <person name="Muto M."/>
            <person name="Sunaga Y."/>
            <person name="Tanaka M."/>
            <person name="Yoshino T."/>
            <person name="Taniguchi T."/>
            <person name="Fukuda Y."/>
            <person name="Nemoto M."/>
            <person name="Matsumoto M."/>
            <person name="Wong P.S."/>
            <person name="Aburatani S."/>
            <person name="Fujibuchi W."/>
        </authorList>
    </citation>
    <scope>NUCLEOTIDE SEQUENCE [LARGE SCALE GENOMIC DNA]</scope>
    <source>
        <strain evidence="2 3">JPCC DA0580</strain>
    </source>
</reference>
<dbReference type="InParanoid" id="A0A1Z5KHD0"/>
<dbReference type="OrthoDB" id="48230at2759"/>
<evidence type="ECO:0000313" key="2">
    <source>
        <dbReference type="EMBL" id="GAX25724.1"/>
    </source>
</evidence>
<proteinExistence type="predicted"/>
<evidence type="ECO:0000256" key="1">
    <source>
        <dbReference type="SAM" id="MobiDB-lite"/>
    </source>
</evidence>
<evidence type="ECO:0000313" key="3">
    <source>
        <dbReference type="Proteomes" id="UP000198406"/>
    </source>
</evidence>
<organism evidence="2 3">
    <name type="scientific">Fistulifera solaris</name>
    <name type="common">Oleaginous diatom</name>
    <dbReference type="NCBI Taxonomy" id="1519565"/>
    <lineage>
        <taxon>Eukaryota</taxon>
        <taxon>Sar</taxon>
        <taxon>Stramenopiles</taxon>
        <taxon>Ochrophyta</taxon>
        <taxon>Bacillariophyta</taxon>
        <taxon>Bacillariophyceae</taxon>
        <taxon>Bacillariophycidae</taxon>
        <taxon>Naviculales</taxon>
        <taxon>Naviculaceae</taxon>
        <taxon>Fistulifera</taxon>
    </lineage>
</organism>
<protein>
    <submittedName>
        <fullName evidence="2">Uncharacterized protein</fullName>
    </submittedName>
</protein>
<comment type="caution">
    <text evidence="2">The sequence shown here is derived from an EMBL/GenBank/DDBJ whole genome shotgun (WGS) entry which is preliminary data.</text>
</comment>